<dbReference type="GO" id="GO:0020037">
    <property type="term" value="F:heme binding"/>
    <property type="evidence" value="ECO:0007669"/>
    <property type="project" value="InterPro"/>
</dbReference>
<evidence type="ECO:0000313" key="7">
    <source>
        <dbReference type="Proteomes" id="UP000321039"/>
    </source>
</evidence>
<dbReference type="GO" id="GO:0046872">
    <property type="term" value="F:metal ion binding"/>
    <property type="evidence" value="ECO:0007669"/>
    <property type="project" value="UniProtKB-KW"/>
</dbReference>
<evidence type="ECO:0000313" key="6">
    <source>
        <dbReference type="EMBL" id="TXS93010.1"/>
    </source>
</evidence>
<evidence type="ECO:0000256" key="3">
    <source>
        <dbReference type="ARBA" id="ARBA00023004"/>
    </source>
</evidence>
<feature type="domain" description="Cytochrome c" evidence="5">
    <location>
        <begin position="322"/>
        <end position="492"/>
    </location>
</feature>
<sequence length="505" mass="53860">MQTIPGLRGECGMSDIAVEASTSRAGGAVGIFPALVLALAAYAGFPGEARAHTPHQCPQDFPDLPAISGHLAQGDIDSGRISFSNLFRHGREVFSANWNHCDGQGRPATTGTGAARVPDEPAFIRTSGPDANSCAGCHNVPRAGGAGDFVANVFVLAQAQDPVITSLDPAFSNERNTLGMFGAGAIEMLAREMTAELQQAAAQLGDGEHTLNAKGIPFEVTLSGGEVIASRGVDTDLVVKPFHQAGVVVSLREFTVNAFNHHHGMQPEERFDLNPANGFNVDHDGDGISGEMTIGDITAATVYQAALAVPGRVLPAAPQARREVAAGEALFEQVSCADCHIPALYLDNRQFVEPNPFNPAGTVSSGISYAFDLTREGEKPRLEHYGNQGAVVRAYTDLKRHNLCDEEIRVLCNEQLAQGRPEQDGRPGSEFFLTRKLWDVGNSAPYGHRGDLTTITEAILAHGGEARASRDAFVELSVDDQRSVIRFLRSLQVLPEGSPRTLIRP</sequence>
<dbReference type="InterPro" id="IPR009056">
    <property type="entry name" value="Cyt_c-like_dom"/>
</dbReference>
<evidence type="ECO:0000256" key="2">
    <source>
        <dbReference type="ARBA" id="ARBA00022723"/>
    </source>
</evidence>
<dbReference type="EMBL" id="VRZA01000004">
    <property type="protein sequence ID" value="TXS93010.1"/>
    <property type="molecule type" value="Genomic_DNA"/>
</dbReference>
<dbReference type="SUPFAM" id="SSF46626">
    <property type="entry name" value="Cytochrome c"/>
    <property type="match status" value="1"/>
</dbReference>
<dbReference type="AlphaFoldDB" id="A0A5C8ZZQ9"/>
<gene>
    <name evidence="6" type="ORF">FV139_13755</name>
</gene>
<dbReference type="PROSITE" id="PS51007">
    <property type="entry name" value="CYTC"/>
    <property type="match status" value="1"/>
</dbReference>
<keyword evidence="3 4" id="KW-0408">Iron</keyword>
<dbReference type="GO" id="GO:0004130">
    <property type="term" value="F:cytochrome-c peroxidase activity"/>
    <property type="evidence" value="ECO:0007669"/>
    <property type="project" value="TreeGrafter"/>
</dbReference>
<reference evidence="6 7" key="1">
    <citation type="submission" date="2019-08" db="EMBL/GenBank/DDBJ databases">
        <title>Parahaliea maris sp. nov., isolated from the surface seawater.</title>
        <authorList>
            <person name="Liu Y."/>
        </authorList>
    </citation>
    <scope>NUCLEOTIDE SEQUENCE [LARGE SCALE GENOMIC DNA]</scope>
    <source>
        <strain evidence="6 7">HSLHS9</strain>
    </source>
</reference>
<evidence type="ECO:0000256" key="4">
    <source>
        <dbReference type="PROSITE-ProRule" id="PRU00433"/>
    </source>
</evidence>
<dbReference type="InterPro" id="IPR010538">
    <property type="entry name" value="DHOR"/>
</dbReference>
<dbReference type="Proteomes" id="UP000321039">
    <property type="component" value="Unassembled WGS sequence"/>
</dbReference>
<dbReference type="Gene3D" id="1.10.760.10">
    <property type="entry name" value="Cytochrome c-like domain"/>
    <property type="match status" value="1"/>
</dbReference>
<comment type="caution">
    <text evidence="6">The sequence shown here is derived from an EMBL/GenBank/DDBJ whole genome shotgun (WGS) entry which is preliminary data.</text>
</comment>
<dbReference type="InterPro" id="IPR051395">
    <property type="entry name" value="Cytochrome_c_Peroxidase/MauG"/>
</dbReference>
<protein>
    <recommendedName>
        <fullName evidence="5">Cytochrome c domain-containing protein</fullName>
    </recommendedName>
</protein>
<accession>A0A5C8ZZQ9</accession>
<evidence type="ECO:0000259" key="5">
    <source>
        <dbReference type="PROSITE" id="PS51007"/>
    </source>
</evidence>
<keyword evidence="7" id="KW-1185">Reference proteome</keyword>
<name>A0A5C8ZZQ9_9GAMM</name>
<dbReference type="PANTHER" id="PTHR30600">
    <property type="entry name" value="CYTOCHROME C PEROXIDASE-RELATED"/>
    <property type="match status" value="1"/>
</dbReference>
<dbReference type="GO" id="GO:0009055">
    <property type="term" value="F:electron transfer activity"/>
    <property type="evidence" value="ECO:0007669"/>
    <property type="project" value="InterPro"/>
</dbReference>
<organism evidence="6 7">
    <name type="scientific">Parahaliea maris</name>
    <dbReference type="NCBI Taxonomy" id="2716870"/>
    <lineage>
        <taxon>Bacteria</taxon>
        <taxon>Pseudomonadati</taxon>
        <taxon>Pseudomonadota</taxon>
        <taxon>Gammaproteobacteria</taxon>
        <taxon>Cellvibrionales</taxon>
        <taxon>Halieaceae</taxon>
        <taxon>Parahaliea</taxon>
    </lineage>
</organism>
<keyword evidence="1 4" id="KW-0349">Heme</keyword>
<evidence type="ECO:0000256" key="1">
    <source>
        <dbReference type="ARBA" id="ARBA00022617"/>
    </source>
</evidence>
<proteinExistence type="predicted"/>
<dbReference type="InterPro" id="IPR036909">
    <property type="entry name" value="Cyt_c-like_dom_sf"/>
</dbReference>
<dbReference type="Pfam" id="PF06537">
    <property type="entry name" value="DHOR"/>
    <property type="match status" value="1"/>
</dbReference>
<keyword evidence="2 4" id="KW-0479">Metal-binding</keyword>
<dbReference type="PANTHER" id="PTHR30600:SF4">
    <property type="entry name" value="CYTOCHROME C DOMAIN-CONTAINING PROTEIN"/>
    <property type="match status" value="1"/>
</dbReference>